<dbReference type="PROSITE" id="PS50893">
    <property type="entry name" value="ABC_TRANSPORTER_2"/>
    <property type="match status" value="1"/>
</dbReference>
<evidence type="ECO:0000256" key="5">
    <source>
        <dbReference type="ARBA" id="ARBA00023251"/>
    </source>
</evidence>
<sequence length="780" mass="82726">MTQRGSAASFSGAVRTYGAVRAGDGADLEIGHGETEAPLGRDGAGKSTPIGLLPGLYEPGAGAVRLFGATPGRSVRAGRVGAMLQEARPVPRVTVGELVTFMASRHPAPMPVARALELAGITDLAGRRVDRLSGGQVQRVRFALAPAGDPALLVLDEPTAALDVEARHAFRASMRTYARRGHTVLFSTHHLEEADAYADRIVVIDRGRIVAEGTATTCGAGRAATWSPWTWQAGSPRTWPRCRASGRWRWPATGPGSVRTTPTRRRSRWPGWARSGARGARRTVVPGQPVPRPAARSVGVHAHPPVRAAGDRRSGGSGAGRRCHHRPDGLARSVRFVRCAVVPPSGGDHLTGGNTKMTWVRGVRCRIQALRAERHQWRAAHERFKAAQRAARKQGKEPDVDHPGPPPTGFALLPWLLMGMGSLSNLLQGRTPNPWVGGLGLLAFNSLYLYVTFRSFERDRREALSTRLALLIMALVTTGLALGYGGDWLTFFPLLGLATGAALRGPWLGRTGLLLSVYAGAVSYVRGGWGDASGIGYATFISSMVTAAILGLSEAVRELRAAREELARRAVEKERLRFSRDLHDLLGHTLSVIVVKSEAARRLAPRDMDAALGQIADIESVGRQALTEIREAVTGYREGSLATELTRARSALSAASVEPVVRQSGVPLEPQTEALLSWVVREAVTNVVRHSDAGRCEIAVDCGAEQARLTVTDNGSGRPVSRPEQGIGGTGLKGLTERLAAAGGSLTAGPSPRGGFAVTAELPVVSAAFADAAATAPRAS</sequence>
<proteinExistence type="predicted"/>
<dbReference type="Pfam" id="PF07730">
    <property type="entry name" value="HisKA_3"/>
    <property type="match status" value="1"/>
</dbReference>
<evidence type="ECO:0000256" key="8">
    <source>
        <dbReference type="SAM" id="Phobius"/>
    </source>
</evidence>
<reference evidence="10" key="2">
    <citation type="submission" date="2020-09" db="EMBL/GenBank/DDBJ databases">
        <authorList>
            <person name="Sun Q."/>
            <person name="Ohkuma M."/>
        </authorList>
    </citation>
    <scope>NUCLEOTIDE SEQUENCE</scope>
    <source>
        <strain evidence="10">JCM 4369</strain>
    </source>
</reference>
<dbReference type="GO" id="GO:0005886">
    <property type="term" value="C:plasma membrane"/>
    <property type="evidence" value="ECO:0007669"/>
    <property type="project" value="UniProtKB-SubCell"/>
</dbReference>
<keyword evidence="5" id="KW-0046">Antibiotic resistance</keyword>
<evidence type="ECO:0000259" key="9">
    <source>
        <dbReference type="PROSITE" id="PS50893"/>
    </source>
</evidence>
<keyword evidence="11" id="KW-1185">Reference proteome</keyword>
<keyword evidence="3" id="KW-0547">Nucleotide-binding</keyword>
<feature type="transmembrane region" description="Helical" evidence="8">
    <location>
        <begin position="535"/>
        <end position="553"/>
    </location>
</feature>
<dbReference type="InterPro" id="IPR003593">
    <property type="entry name" value="AAA+_ATPase"/>
</dbReference>
<keyword evidence="4" id="KW-0067">ATP-binding</keyword>
<dbReference type="Pfam" id="PF00005">
    <property type="entry name" value="ABC_tran"/>
    <property type="match status" value="1"/>
</dbReference>
<evidence type="ECO:0000256" key="2">
    <source>
        <dbReference type="ARBA" id="ARBA00022448"/>
    </source>
</evidence>
<keyword evidence="2" id="KW-0813">Transport</keyword>
<evidence type="ECO:0000313" key="10">
    <source>
        <dbReference type="EMBL" id="GGU77599.1"/>
    </source>
</evidence>
<dbReference type="InterPro" id="IPR027417">
    <property type="entry name" value="P-loop_NTPase"/>
</dbReference>
<dbReference type="Pfam" id="PF02518">
    <property type="entry name" value="HATPase_c"/>
    <property type="match status" value="1"/>
</dbReference>
<dbReference type="CDD" id="cd03230">
    <property type="entry name" value="ABC_DR_subfamily_A"/>
    <property type="match status" value="1"/>
</dbReference>
<gene>
    <name evidence="10" type="ORF">GCM10010260_07480</name>
</gene>
<accession>A0A918I6I1</accession>
<name>A0A918I6I1_9ACTN</name>
<keyword evidence="8" id="KW-0812">Transmembrane</keyword>
<dbReference type="GO" id="GO:0000155">
    <property type="term" value="F:phosphorelay sensor kinase activity"/>
    <property type="evidence" value="ECO:0007669"/>
    <property type="project" value="InterPro"/>
</dbReference>
<evidence type="ECO:0000313" key="11">
    <source>
        <dbReference type="Proteomes" id="UP000618795"/>
    </source>
</evidence>
<feature type="transmembrane region" description="Helical" evidence="8">
    <location>
        <begin position="435"/>
        <end position="453"/>
    </location>
</feature>
<dbReference type="InterPro" id="IPR011712">
    <property type="entry name" value="Sig_transdc_His_kin_sub3_dim/P"/>
</dbReference>
<feature type="compositionally biased region" description="Low complexity" evidence="7">
    <location>
        <begin position="269"/>
        <end position="278"/>
    </location>
</feature>
<dbReference type="InterPro" id="IPR003594">
    <property type="entry name" value="HATPase_dom"/>
</dbReference>
<evidence type="ECO:0000256" key="4">
    <source>
        <dbReference type="ARBA" id="ARBA00022840"/>
    </source>
</evidence>
<protein>
    <recommendedName>
        <fullName evidence="9">ABC transporter domain-containing protein</fullName>
    </recommendedName>
</protein>
<dbReference type="Gene3D" id="3.30.565.10">
    <property type="entry name" value="Histidine kinase-like ATPase, C-terminal domain"/>
    <property type="match status" value="1"/>
</dbReference>
<dbReference type="Gene3D" id="1.20.5.1930">
    <property type="match status" value="1"/>
</dbReference>
<dbReference type="InterPro" id="IPR050763">
    <property type="entry name" value="ABC_transporter_ATP-binding"/>
</dbReference>
<keyword evidence="6" id="KW-0175">Coiled coil</keyword>
<dbReference type="Proteomes" id="UP000618795">
    <property type="component" value="Unassembled WGS sequence"/>
</dbReference>
<dbReference type="PANTHER" id="PTHR42711:SF17">
    <property type="entry name" value="ABC TRANSPORTER ATP-BINDING PROTEIN"/>
    <property type="match status" value="1"/>
</dbReference>
<evidence type="ECO:0000256" key="3">
    <source>
        <dbReference type="ARBA" id="ARBA00022741"/>
    </source>
</evidence>
<dbReference type="Gene3D" id="3.40.50.300">
    <property type="entry name" value="P-loop containing nucleotide triphosphate hydrolases"/>
    <property type="match status" value="1"/>
</dbReference>
<dbReference type="SUPFAM" id="SSF55874">
    <property type="entry name" value="ATPase domain of HSP90 chaperone/DNA topoisomerase II/histidine kinase"/>
    <property type="match status" value="1"/>
</dbReference>
<feature type="region of interest" description="Disordered" evidence="7">
    <location>
        <begin position="246"/>
        <end position="326"/>
    </location>
</feature>
<dbReference type="InterPro" id="IPR003439">
    <property type="entry name" value="ABC_transporter-like_ATP-bd"/>
</dbReference>
<dbReference type="PANTHER" id="PTHR42711">
    <property type="entry name" value="ABC TRANSPORTER ATP-BINDING PROTEIN"/>
    <property type="match status" value="1"/>
</dbReference>
<dbReference type="GO" id="GO:0005524">
    <property type="term" value="F:ATP binding"/>
    <property type="evidence" value="ECO:0007669"/>
    <property type="project" value="UniProtKB-KW"/>
</dbReference>
<dbReference type="GO" id="GO:0046983">
    <property type="term" value="F:protein dimerization activity"/>
    <property type="evidence" value="ECO:0007669"/>
    <property type="project" value="InterPro"/>
</dbReference>
<evidence type="ECO:0000256" key="7">
    <source>
        <dbReference type="SAM" id="MobiDB-lite"/>
    </source>
</evidence>
<keyword evidence="8" id="KW-1133">Transmembrane helix</keyword>
<dbReference type="SMART" id="SM00382">
    <property type="entry name" value="AAA"/>
    <property type="match status" value="1"/>
</dbReference>
<dbReference type="EMBL" id="BMTD01000001">
    <property type="protein sequence ID" value="GGU77599.1"/>
    <property type="molecule type" value="Genomic_DNA"/>
</dbReference>
<keyword evidence="8" id="KW-0472">Membrane</keyword>
<feature type="coiled-coil region" evidence="6">
    <location>
        <begin position="549"/>
        <end position="576"/>
    </location>
</feature>
<evidence type="ECO:0000256" key="1">
    <source>
        <dbReference type="ARBA" id="ARBA00004202"/>
    </source>
</evidence>
<feature type="transmembrane region" description="Helical" evidence="8">
    <location>
        <begin position="465"/>
        <end position="482"/>
    </location>
</feature>
<dbReference type="CDD" id="cd16917">
    <property type="entry name" value="HATPase_UhpB-NarQ-NarX-like"/>
    <property type="match status" value="1"/>
</dbReference>
<reference evidence="10" key="1">
    <citation type="journal article" date="2014" name="Int. J. Syst. Evol. Microbiol.">
        <title>Complete genome sequence of Corynebacterium casei LMG S-19264T (=DSM 44701T), isolated from a smear-ripened cheese.</title>
        <authorList>
            <consortium name="US DOE Joint Genome Institute (JGI-PGF)"/>
            <person name="Walter F."/>
            <person name="Albersmeier A."/>
            <person name="Kalinowski J."/>
            <person name="Ruckert C."/>
        </authorList>
    </citation>
    <scope>NUCLEOTIDE SEQUENCE</scope>
    <source>
        <strain evidence="10">JCM 4369</strain>
    </source>
</reference>
<dbReference type="GO" id="GO:0016887">
    <property type="term" value="F:ATP hydrolysis activity"/>
    <property type="evidence" value="ECO:0007669"/>
    <property type="project" value="InterPro"/>
</dbReference>
<dbReference type="SUPFAM" id="SSF52540">
    <property type="entry name" value="P-loop containing nucleoside triphosphate hydrolases"/>
    <property type="match status" value="1"/>
</dbReference>
<comment type="subcellular location">
    <subcellularLocation>
        <location evidence="1">Cell membrane</location>
        <topology evidence="1">Peripheral membrane protein</topology>
    </subcellularLocation>
</comment>
<comment type="caution">
    <text evidence="10">The sequence shown here is derived from an EMBL/GenBank/DDBJ whole genome shotgun (WGS) entry which is preliminary data.</text>
</comment>
<evidence type="ECO:0000256" key="6">
    <source>
        <dbReference type="SAM" id="Coils"/>
    </source>
</evidence>
<dbReference type="AlphaFoldDB" id="A0A918I6I1"/>
<organism evidence="10 11">
    <name type="scientific">Streptomyces filipinensis</name>
    <dbReference type="NCBI Taxonomy" id="66887"/>
    <lineage>
        <taxon>Bacteria</taxon>
        <taxon>Bacillati</taxon>
        <taxon>Actinomycetota</taxon>
        <taxon>Actinomycetes</taxon>
        <taxon>Kitasatosporales</taxon>
        <taxon>Streptomycetaceae</taxon>
        <taxon>Streptomyces</taxon>
    </lineage>
</organism>
<feature type="domain" description="ABC transporter" evidence="9">
    <location>
        <begin position="8"/>
        <end position="231"/>
    </location>
</feature>
<dbReference type="InterPro" id="IPR036890">
    <property type="entry name" value="HATPase_C_sf"/>
</dbReference>
<dbReference type="GO" id="GO:0046677">
    <property type="term" value="P:response to antibiotic"/>
    <property type="evidence" value="ECO:0007669"/>
    <property type="project" value="UniProtKB-KW"/>
</dbReference>
<feature type="transmembrane region" description="Helical" evidence="8">
    <location>
        <begin position="512"/>
        <end position="529"/>
    </location>
</feature>